<comment type="caution">
    <text evidence="1">The sequence shown here is derived from an EMBL/GenBank/DDBJ whole genome shotgun (WGS) entry which is preliminary data.</text>
</comment>
<proteinExistence type="predicted"/>
<evidence type="ECO:0000313" key="1">
    <source>
        <dbReference type="EMBL" id="TFZ81390.1"/>
    </source>
</evidence>
<reference evidence="1 2" key="1">
    <citation type="journal article" date="2019" name="ISME J.">
        <title>Candidatus Macondimonas diazotrophica, a novel gammaproteobacterial genus dominating crude-oil-contaminated coastal sediments.</title>
        <authorList>
            <person name="Karthikeyan S."/>
            <person name="Konstantinidis K."/>
        </authorList>
    </citation>
    <scope>NUCLEOTIDE SEQUENCE [LARGE SCALE GENOMIC DNA]</scope>
    <source>
        <strain evidence="1 2">KTK01</strain>
    </source>
</reference>
<protein>
    <submittedName>
        <fullName evidence="1">Uncharacterized protein</fullName>
    </submittedName>
</protein>
<name>A0A4Z0F7A2_9GAMM</name>
<evidence type="ECO:0000313" key="2">
    <source>
        <dbReference type="Proteomes" id="UP000297890"/>
    </source>
</evidence>
<dbReference type="RefSeq" id="WP_135282794.1">
    <property type="nucleotide sequence ID" value="NZ_SRIO01000025.1"/>
</dbReference>
<dbReference type="AlphaFoldDB" id="A0A4Z0F7A2"/>
<accession>A0A4Z0F7A2</accession>
<dbReference type="EMBL" id="SRIO01000025">
    <property type="protein sequence ID" value="TFZ81390.1"/>
    <property type="molecule type" value="Genomic_DNA"/>
</dbReference>
<gene>
    <name evidence="1" type="ORF">E4680_12695</name>
</gene>
<dbReference type="OrthoDB" id="6663209at2"/>
<organism evidence="1 2">
    <name type="scientific">Candidatus Macondimonas diazotrophica</name>
    <dbReference type="NCBI Taxonomy" id="2305248"/>
    <lineage>
        <taxon>Bacteria</taxon>
        <taxon>Pseudomonadati</taxon>
        <taxon>Pseudomonadota</taxon>
        <taxon>Gammaproteobacteria</taxon>
        <taxon>Chromatiales</taxon>
        <taxon>Ectothiorhodospiraceae</taxon>
        <taxon>Candidatus Macondimonas</taxon>
    </lineage>
</organism>
<keyword evidence="2" id="KW-1185">Reference proteome</keyword>
<sequence length="322" mass="34599">MASSPEDVVDLVIDTATGAAGLWAGAADIAAWKAVTAAEGNSAVQPPALSYALSAVEPGVPNVENTITTYEAQRDFLVQLMTDKLTEFFTIYYPLNTDGYDEGMDWLINTITNGGTGINPAVENQIWQRGRDRLIAEGERADSQTLLQFAQRGFSLPSGAMTKLLQANRFEQLQKLQEQSRDVAIRQAEIELENLRFAVDKVVTARLQAIAAAADYIRAITNGFDSAVNIANQEAQAKAALMAATADLYRARLQRDEIAMRVPFQVSDNTLRTNEINLNAFYQGVDAKVRGAAAAAQVYGAMAQAALSSLVGIGTTTISAAT</sequence>
<dbReference type="Proteomes" id="UP000297890">
    <property type="component" value="Unassembled WGS sequence"/>
</dbReference>